<evidence type="ECO:0000313" key="2">
    <source>
        <dbReference type="Proteomes" id="UP000035648"/>
    </source>
</evidence>
<sequence length="100" mass="11278">MATKCPKCGHEEGGNPSYCTDCGNKNGPLPTCLHCGALIWSTHSHCQGCGLDRKTALTDPEKLEQEKARILAEEQLRAEKRAKKKWWQFWRQDPDLLEGP</sequence>
<organism evidence="1 2">
    <name type="scientific">Berkelbacteria bacterium GW2011_GWE1_39_12</name>
    <dbReference type="NCBI Taxonomy" id="1618337"/>
    <lineage>
        <taxon>Bacteria</taxon>
        <taxon>Candidatus Berkelbacteria</taxon>
    </lineage>
</organism>
<dbReference type="Proteomes" id="UP000035648">
    <property type="component" value="Chromosome"/>
</dbReference>
<dbReference type="AlphaFoldDB" id="A0A0G4B427"/>
<accession>A0A0G4B427</accession>
<evidence type="ECO:0000313" key="1">
    <source>
        <dbReference type="EMBL" id="AKM82320.1"/>
    </source>
</evidence>
<evidence type="ECO:0008006" key="3">
    <source>
        <dbReference type="Google" id="ProtNLM"/>
    </source>
</evidence>
<dbReference type="STRING" id="1618337.UT28_C0001G0515"/>
<proteinExistence type="predicted"/>
<dbReference type="KEGG" id="bbgw:UT28_C0001G0515"/>
<gene>
    <name evidence="1" type="ORF">UT28_C0001G0515</name>
</gene>
<dbReference type="EMBL" id="CP011213">
    <property type="protein sequence ID" value="AKM82320.1"/>
    <property type="molecule type" value="Genomic_DNA"/>
</dbReference>
<protein>
    <recommendedName>
        <fullName evidence="3">DZANK-type domain-containing protein</fullName>
    </recommendedName>
</protein>
<reference evidence="1 2" key="1">
    <citation type="journal article" date="2015" name="Nature">
        <title>rRNA introns, odd ribosomes, and small enigmatic genomes across a large radiation of phyla.</title>
        <authorList>
            <person name="Brown C.T."/>
            <person name="Hug L.A."/>
            <person name="Thomas B.C."/>
            <person name="Sharon I."/>
            <person name="Castelle C.J."/>
            <person name="Singh A."/>
            <person name="Wilkins M.J."/>
            <person name="Williams K.H."/>
            <person name="Banfield J.F."/>
        </authorList>
    </citation>
    <scope>NUCLEOTIDE SEQUENCE [LARGE SCALE GENOMIC DNA]</scope>
</reference>
<name>A0A0G4B427_9BACT</name>